<evidence type="ECO:0000256" key="9">
    <source>
        <dbReference type="SAM" id="MobiDB-lite"/>
    </source>
</evidence>
<dbReference type="InterPro" id="IPR000315">
    <property type="entry name" value="Znf_B-box"/>
</dbReference>
<dbReference type="GO" id="GO:0006355">
    <property type="term" value="P:regulation of DNA-templated transcription"/>
    <property type="evidence" value="ECO:0007669"/>
    <property type="project" value="TreeGrafter"/>
</dbReference>
<dbReference type="GO" id="GO:0008270">
    <property type="term" value="F:zinc ion binding"/>
    <property type="evidence" value="ECO:0007669"/>
    <property type="project" value="UniProtKB-KW"/>
</dbReference>
<name>A0A4S8IDF2_MUSBA</name>
<reference evidence="11 12" key="1">
    <citation type="journal article" date="2019" name="Nat. Plants">
        <title>Genome sequencing of Musa balbisiana reveals subgenome evolution and function divergence in polyploid bananas.</title>
        <authorList>
            <person name="Yao X."/>
        </authorList>
    </citation>
    <scope>NUCLEOTIDE SEQUENCE [LARGE SCALE GENOMIC DNA]</scope>
    <source>
        <strain evidence="12">cv. DH-PKW</strain>
        <tissue evidence="11">Leaves</tissue>
    </source>
</reference>
<dbReference type="GO" id="GO:0005634">
    <property type="term" value="C:nucleus"/>
    <property type="evidence" value="ECO:0007669"/>
    <property type="project" value="UniProtKB-SubCell"/>
</dbReference>
<proteinExistence type="predicted"/>
<keyword evidence="3" id="KW-0677">Repeat</keyword>
<comment type="subcellular location">
    <subcellularLocation>
        <location evidence="1">Nucleus</location>
    </subcellularLocation>
</comment>
<organism evidence="11 12">
    <name type="scientific">Musa balbisiana</name>
    <name type="common">Banana</name>
    <dbReference type="NCBI Taxonomy" id="52838"/>
    <lineage>
        <taxon>Eukaryota</taxon>
        <taxon>Viridiplantae</taxon>
        <taxon>Streptophyta</taxon>
        <taxon>Embryophyta</taxon>
        <taxon>Tracheophyta</taxon>
        <taxon>Spermatophyta</taxon>
        <taxon>Magnoliopsida</taxon>
        <taxon>Liliopsida</taxon>
        <taxon>Zingiberales</taxon>
        <taxon>Musaceae</taxon>
        <taxon>Musa</taxon>
    </lineage>
</organism>
<evidence type="ECO:0000256" key="7">
    <source>
        <dbReference type="ARBA" id="ARBA00023163"/>
    </source>
</evidence>
<feature type="domain" description="B box-type" evidence="10">
    <location>
        <begin position="95"/>
        <end position="139"/>
    </location>
</feature>
<dbReference type="CDD" id="cd19821">
    <property type="entry name" value="Bbox1_BBX-like"/>
    <property type="match status" value="1"/>
</dbReference>
<evidence type="ECO:0000256" key="5">
    <source>
        <dbReference type="ARBA" id="ARBA00022833"/>
    </source>
</evidence>
<dbReference type="InterPro" id="IPR049808">
    <property type="entry name" value="CONSTANS-like_Bbox1"/>
</dbReference>
<dbReference type="GO" id="GO:0009640">
    <property type="term" value="P:photomorphogenesis"/>
    <property type="evidence" value="ECO:0007669"/>
    <property type="project" value="TreeGrafter"/>
</dbReference>
<feature type="compositionally biased region" description="Basic residues" evidence="9">
    <location>
        <begin position="250"/>
        <end position="260"/>
    </location>
</feature>
<keyword evidence="7" id="KW-0804">Transcription</keyword>
<evidence type="ECO:0000256" key="2">
    <source>
        <dbReference type="ARBA" id="ARBA00022723"/>
    </source>
</evidence>
<evidence type="ECO:0000256" key="6">
    <source>
        <dbReference type="ARBA" id="ARBA00023015"/>
    </source>
</evidence>
<evidence type="ECO:0000259" key="10">
    <source>
        <dbReference type="SMART" id="SM00336"/>
    </source>
</evidence>
<dbReference type="InterPro" id="IPR051979">
    <property type="entry name" value="B-box_zinc_finger"/>
</dbReference>
<protein>
    <recommendedName>
        <fullName evidence="10">B box-type domain-containing protein</fullName>
    </recommendedName>
</protein>
<evidence type="ECO:0000313" key="11">
    <source>
        <dbReference type="EMBL" id="THU46183.1"/>
    </source>
</evidence>
<dbReference type="AlphaFoldDB" id="A0A4S8IDF2"/>
<dbReference type="Proteomes" id="UP000317650">
    <property type="component" value="Chromosome 9"/>
</dbReference>
<evidence type="ECO:0000256" key="4">
    <source>
        <dbReference type="ARBA" id="ARBA00022771"/>
    </source>
</evidence>
<evidence type="ECO:0000256" key="1">
    <source>
        <dbReference type="ARBA" id="ARBA00004123"/>
    </source>
</evidence>
<keyword evidence="5" id="KW-0862">Zinc</keyword>
<keyword evidence="12" id="KW-1185">Reference proteome</keyword>
<keyword evidence="2" id="KW-0479">Metal-binding</keyword>
<keyword evidence="6" id="KW-0805">Transcription regulation</keyword>
<evidence type="ECO:0000313" key="12">
    <source>
        <dbReference type="Proteomes" id="UP000317650"/>
    </source>
</evidence>
<feature type="region of interest" description="Disordered" evidence="9">
    <location>
        <begin position="228"/>
        <end position="261"/>
    </location>
</feature>
<accession>A0A4S8IDF2</accession>
<evidence type="ECO:0000256" key="3">
    <source>
        <dbReference type="ARBA" id="ARBA00022737"/>
    </source>
</evidence>
<keyword evidence="8" id="KW-0539">Nucleus</keyword>
<dbReference type="PANTHER" id="PTHR31832">
    <property type="entry name" value="B-BOX ZINC FINGER PROTEIN 22"/>
    <property type="match status" value="1"/>
</dbReference>
<gene>
    <name evidence="11" type="ORF">C4D60_Mb09t02260</name>
</gene>
<sequence length="278" mass="30902">MSATSSSQVAAYSSLLSKESQPQGQFIISKHSIHFGWILVWPVHRAQKLHVTVDLEYDGDGHFFLSCVARKACSVTLDNLNPAQEEEEEDKRERDEDPVRCEKAAFIFCVEDRALFCRDCDEPVHVAGTLSGNHQRYLATGIRVAVSKMCNKDLKDNTEPPRHGPALIATKVPATQQSTPSFMHSAWAVDEFLQLSDQETGEKESPVGFGELEWFADIGLFHDETPKGAQAAAQVPELPTSQASNTGFHRANKHGTTFKKPRLEISDDEEYFTVPDIG</sequence>
<keyword evidence="4" id="KW-0863">Zinc-finger</keyword>
<comment type="caution">
    <text evidence="11">The sequence shown here is derived from an EMBL/GenBank/DDBJ whole genome shotgun (WGS) entry which is preliminary data.</text>
</comment>
<dbReference type="PANTHER" id="PTHR31832:SF41">
    <property type="entry name" value="B-BOX ZINC FINGER PROTEIN 24"/>
    <property type="match status" value="1"/>
</dbReference>
<evidence type="ECO:0000256" key="8">
    <source>
        <dbReference type="ARBA" id="ARBA00023242"/>
    </source>
</evidence>
<dbReference type="SMART" id="SM00336">
    <property type="entry name" value="BBOX"/>
    <property type="match status" value="1"/>
</dbReference>
<dbReference type="STRING" id="52838.A0A4S8IDF2"/>
<dbReference type="EMBL" id="PYDT01000010">
    <property type="protein sequence ID" value="THU46183.1"/>
    <property type="molecule type" value="Genomic_DNA"/>
</dbReference>